<evidence type="ECO:0000256" key="2">
    <source>
        <dbReference type="ARBA" id="ARBA00023125"/>
    </source>
</evidence>
<dbReference type="EMBL" id="VIKT02000007">
    <property type="protein sequence ID" value="NHF62745.1"/>
    <property type="molecule type" value="Genomic_DNA"/>
</dbReference>
<dbReference type="Gene3D" id="1.10.10.10">
    <property type="entry name" value="Winged helix-like DNA-binding domain superfamily/Winged helix DNA-binding domain"/>
    <property type="match status" value="1"/>
</dbReference>
<comment type="caution">
    <text evidence="5">The sequence shown here is derived from an EMBL/GenBank/DDBJ whole genome shotgun (WGS) entry which is preliminary data.</text>
</comment>
<dbReference type="InterPro" id="IPR002577">
    <property type="entry name" value="HTH_HxlR"/>
</dbReference>
<dbReference type="PANTHER" id="PTHR33204:SF18">
    <property type="entry name" value="TRANSCRIPTIONAL REGULATORY PROTEIN"/>
    <property type="match status" value="1"/>
</dbReference>
<dbReference type="SUPFAM" id="SSF46785">
    <property type="entry name" value="Winged helix' DNA-binding domain"/>
    <property type="match status" value="1"/>
</dbReference>
<dbReference type="GO" id="GO:0003677">
    <property type="term" value="F:DNA binding"/>
    <property type="evidence" value="ECO:0007669"/>
    <property type="project" value="UniProtKB-KW"/>
</dbReference>
<reference evidence="5 6" key="1">
    <citation type="submission" date="2020-03" db="EMBL/GenBank/DDBJ databases">
        <title>Chryseoglobus sp. isolated from a deep-sea seamount.</title>
        <authorList>
            <person name="Zhang D.-C."/>
        </authorList>
    </citation>
    <scope>NUCLEOTIDE SEQUENCE [LARGE SCALE GENOMIC DNA]</scope>
    <source>
        <strain evidence="5 6">KN1116</strain>
    </source>
</reference>
<name>A0A9E5JNG9_9MICO</name>
<keyword evidence="6" id="KW-1185">Reference proteome</keyword>
<dbReference type="PROSITE" id="PS51118">
    <property type="entry name" value="HTH_HXLR"/>
    <property type="match status" value="1"/>
</dbReference>
<gene>
    <name evidence="5" type="ORF">FK219_005770</name>
</gene>
<dbReference type="Pfam" id="PF01638">
    <property type="entry name" value="HxlR"/>
    <property type="match status" value="1"/>
</dbReference>
<dbReference type="PANTHER" id="PTHR33204">
    <property type="entry name" value="TRANSCRIPTIONAL REGULATOR, MARR FAMILY"/>
    <property type="match status" value="1"/>
</dbReference>
<evidence type="ECO:0000313" key="6">
    <source>
        <dbReference type="Proteomes" id="UP000818266"/>
    </source>
</evidence>
<dbReference type="Proteomes" id="UP000818266">
    <property type="component" value="Unassembled WGS sequence"/>
</dbReference>
<dbReference type="AlphaFoldDB" id="A0A9E5JNG9"/>
<evidence type="ECO:0000259" key="4">
    <source>
        <dbReference type="PROSITE" id="PS51118"/>
    </source>
</evidence>
<sequence>MTHELRSGCPIAASLDILGDRWTLVVLRDVLLGGRTRFSELAVDESIATNILTDRLHRLVEGGLVEKTADPDDGRRVIYRPLLPAIDLIPVLAELVAWGSRHTAVPENPVFAAFVNPETREAAVSQVMARLTAQVR</sequence>
<keyword evidence="1" id="KW-0805">Transcription regulation</keyword>
<evidence type="ECO:0000313" key="5">
    <source>
        <dbReference type="EMBL" id="NHF62745.1"/>
    </source>
</evidence>
<keyword evidence="2" id="KW-0238">DNA-binding</keyword>
<keyword evidence="3" id="KW-0804">Transcription</keyword>
<proteinExistence type="predicted"/>
<evidence type="ECO:0000256" key="1">
    <source>
        <dbReference type="ARBA" id="ARBA00023015"/>
    </source>
</evidence>
<accession>A0A9E5JNG9</accession>
<organism evidence="5 6">
    <name type="scientific">Microcella pacifica</name>
    <dbReference type="NCBI Taxonomy" id="2591847"/>
    <lineage>
        <taxon>Bacteria</taxon>
        <taxon>Bacillati</taxon>
        <taxon>Actinomycetota</taxon>
        <taxon>Actinomycetes</taxon>
        <taxon>Micrococcales</taxon>
        <taxon>Microbacteriaceae</taxon>
        <taxon>Microcella</taxon>
    </lineage>
</organism>
<dbReference type="RefSeq" id="WP_152583341.1">
    <property type="nucleotide sequence ID" value="NZ_JAVJPO010000024.1"/>
</dbReference>
<dbReference type="InterPro" id="IPR036388">
    <property type="entry name" value="WH-like_DNA-bd_sf"/>
</dbReference>
<protein>
    <submittedName>
        <fullName evidence="5">Helix-turn-helix transcriptional regulator</fullName>
    </submittedName>
</protein>
<evidence type="ECO:0000256" key="3">
    <source>
        <dbReference type="ARBA" id="ARBA00023163"/>
    </source>
</evidence>
<feature type="domain" description="HTH hxlR-type" evidence="4">
    <location>
        <begin position="9"/>
        <end position="107"/>
    </location>
</feature>
<dbReference type="InterPro" id="IPR036390">
    <property type="entry name" value="WH_DNA-bd_sf"/>
</dbReference>
<dbReference type="OrthoDB" id="9792527at2"/>